<dbReference type="PANTHER" id="PTHR38614">
    <property type="entry name" value="PROTEIN CBG09954"/>
    <property type="match status" value="1"/>
</dbReference>
<keyword evidence="1" id="KW-0812">Transmembrane</keyword>
<comment type="caution">
    <text evidence="2">The sequence shown here is derived from an EMBL/GenBank/DDBJ whole genome shotgun (WGS) entry which is preliminary data.</text>
</comment>
<evidence type="ECO:0008006" key="4">
    <source>
        <dbReference type="Google" id="ProtNLM"/>
    </source>
</evidence>
<dbReference type="Proteomes" id="UP001432322">
    <property type="component" value="Unassembled WGS sequence"/>
</dbReference>
<keyword evidence="3" id="KW-1185">Reference proteome</keyword>
<evidence type="ECO:0000313" key="3">
    <source>
        <dbReference type="Proteomes" id="UP001432322"/>
    </source>
</evidence>
<name>A0AAV5UTJ7_9BILA</name>
<dbReference type="AlphaFoldDB" id="A0AAV5UTJ7"/>
<protein>
    <recommendedName>
        <fullName evidence="4">G protein-coupled receptor</fullName>
    </recommendedName>
</protein>
<feature type="non-terminal residue" evidence="2">
    <location>
        <position position="204"/>
    </location>
</feature>
<reference evidence="2" key="1">
    <citation type="submission" date="2023-10" db="EMBL/GenBank/DDBJ databases">
        <title>Genome assembly of Pristionchus species.</title>
        <authorList>
            <person name="Yoshida K."/>
            <person name="Sommer R.J."/>
        </authorList>
    </citation>
    <scope>NUCLEOTIDE SEQUENCE</scope>
    <source>
        <strain evidence="2">RS5133</strain>
    </source>
</reference>
<organism evidence="2 3">
    <name type="scientific">Pristionchus fissidentatus</name>
    <dbReference type="NCBI Taxonomy" id="1538716"/>
    <lineage>
        <taxon>Eukaryota</taxon>
        <taxon>Metazoa</taxon>
        <taxon>Ecdysozoa</taxon>
        <taxon>Nematoda</taxon>
        <taxon>Chromadorea</taxon>
        <taxon>Rhabditida</taxon>
        <taxon>Rhabditina</taxon>
        <taxon>Diplogasteromorpha</taxon>
        <taxon>Diplogasteroidea</taxon>
        <taxon>Neodiplogasteridae</taxon>
        <taxon>Pristionchus</taxon>
    </lineage>
</organism>
<feature type="transmembrane region" description="Helical" evidence="1">
    <location>
        <begin position="6"/>
        <end position="25"/>
    </location>
</feature>
<evidence type="ECO:0000313" key="2">
    <source>
        <dbReference type="EMBL" id="GMT09674.1"/>
    </source>
</evidence>
<feature type="transmembrane region" description="Helical" evidence="1">
    <location>
        <begin position="86"/>
        <end position="115"/>
    </location>
</feature>
<evidence type="ECO:0000256" key="1">
    <source>
        <dbReference type="SAM" id="Phobius"/>
    </source>
</evidence>
<accession>A0AAV5UTJ7</accession>
<sequence length="204" mass="22951">RNAVISWAGSLPTLFLLIFVIRNPVLLKRYKDLPSSLFVCSLARTSINYISLLSQAVEPVLVLMRYRRIVRQKETPIWMSTLVAGFFSVSMISLALILFYSVATVLFSVLTAVFLRKHVKKMTNYRKNSLDELHISVGIVARSAVPMFFWTIRALSVLLSGDWSLPRVFYTAMDTISYGSVACSTFASCAPIPAFRRALLLCLL</sequence>
<feature type="non-terminal residue" evidence="2">
    <location>
        <position position="1"/>
    </location>
</feature>
<keyword evidence="1" id="KW-1133">Transmembrane helix</keyword>
<proteinExistence type="predicted"/>
<dbReference type="PANTHER" id="PTHR38614:SF1">
    <property type="entry name" value="G_PROTEIN_RECEP_F1_2 DOMAIN-CONTAINING PROTEIN"/>
    <property type="match status" value="1"/>
</dbReference>
<keyword evidence="1" id="KW-0472">Membrane</keyword>
<dbReference type="InterPro" id="IPR010601">
    <property type="entry name" value="DUF1182"/>
</dbReference>
<gene>
    <name evidence="2" type="ORF">PFISCL1PPCAC_971</name>
</gene>
<dbReference type="EMBL" id="BTSY01000001">
    <property type="protein sequence ID" value="GMT09674.1"/>
    <property type="molecule type" value="Genomic_DNA"/>
</dbReference>